<dbReference type="Pfam" id="PF22150">
    <property type="entry name" value="Tt1218-like"/>
    <property type="match status" value="1"/>
</dbReference>
<sequence length="194" mass="20764">MSRVSGASRKHLKGFNLIENLITLFVLSVGLLGVAGMQAMALKTHQTSREYGQALALAQGLADRVRANTEAGYAGQYQFNISGGSAGVENSDCLITAGCTPQELADHDLWEWSQSVARTLPYAEGYVCLDSSPSQDPADYYGDPDSVIPGSCDGTGDTYVIHIVWDMDPDRDGNITLTSNPSESDGHLVMAFEP</sequence>
<evidence type="ECO:0000313" key="4">
    <source>
        <dbReference type="Proteomes" id="UP001203338"/>
    </source>
</evidence>
<gene>
    <name evidence="3" type="primary">pilV</name>
    <name evidence="3" type="ORF">M3P05_05960</name>
</gene>
<keyword evidence="4" id="KW-1185">Reference proteome</keyword>
<feature type="transmembrane region" description="Helical" evidence="1">
    <location>
        <begin position="21"/>
        <end position="41"/>
    </location>
</feature>
<dbReference type="InterPro" id="IPR013362">
    <property type="entry name" value="Pilus_4_PilV"/>
</dbReference>
<dbReference type="EMBL" id="JAMFLX010000006">
    <property type="protein sequence ID" value="MCL6269484.1"/>
    <property type="molecule type" value="Genomic_DNA"/>
</dbReference>
<dbReference type="Proteomes" id="UP001203338">
    <property type="component" value="Unassembled WGS sequence"/>
</dbReference>
<reference evidence="3 4" key="1">
    <citation type="submission" date="2022-05" db="EMBL/GenBank/DDBJ databases">
        <authorList>
            <person name="Park J.-S."/>
        </authorList>
    </citation>
    <scope>NUCLEOTIDE SEQUENCE [LARGE SCALE GENOMIC DNA]</scope>
    <source>
        <strain evidence="3 4">2012CJ34-2</strain>
    </source>
</reference>
<keyword evidence="1" id="KW-1133">Transmembrane helix</keyword>
<evidence type="ECO:0000259" key="2">
    <source>
        <dbReference type="Pfam" id="PF22150"/>
    </source>
</evidence>
<dbReference type="NCBIfam" id="TIGR02523">
    <property type="entry name" value="type_IV_pilV"/>
    <property type="match status" value="1"/>
</dbReference>
<accession>A0ABT0PDP3</accession>
<comment type="caution">
    <text evidence="3">The sequence shown here is derived from an EMBL/GenBank/DDBJ whole genome shotgun (WGS) entry which is preliminary data.</text>
</comment>
<evidence type="ECO:0000256" key="1">
    <source>
        <dbReference type="SAM" id="Phobius"/>
    </source>
</evidence>
<dbReference type="InterPro" id="IPR054402">
    <property type="entry name" value="Tt1218-like_dom"/>
</dbReference>
<proteinExistence type="predicted"/>
<evidence type="ECO:0000313" key="3">
    <source>
        <dbReference type="EMBL" id="MCL6269484.1"/>
    </source>
</evidence>
<name>A0ABT0PDP3_9GAMM</name>
<dbReference type="RefSeq" id="WP_249698513.1">
    <property type="nucleotide sequence ID" value="NZ_JAMFLX010000006.1"/>
</dbReference>
<protein>
    <submittedName>
        <fullName evidence="3">Type IV pilus modification protein PilV</fullName>
    </submittedName>
</protein>
<organism evidence="3 4">
    <name type="scientific">Parendozoicomonas callyspongiae</name>
    <dbReference type="NCBI Taxonomy" id="2942213"/>
    <lineage>
        <taxon>Bacteria</taxon>
        <taxon>Pseudomonadati</taxon>
        <taxon>Pseudomonadota</taxon>
        <taxon>Gammaproteobacteria</taxon>
        <taxon>Oceanospirillales</taxon>
        <taxon>Endozoicomonadaceae</taxon>
        <taxon>Parendozoicomonas</taxon>
    </lineage>
</organism>
<keyword evidence="1" id="KW-0812">Transmembrane</keyword>
<feature type="domain" description="Type IV pilin Tt1218-like" evidence="2">
    <location>
        <begin position="37"/>
        <end position="110"/>
    </location>
</feature>
<keyword evidence="1" id="KW-0472">Membrane</keyword>